<organism evidence="1 2">
    <name type="scientific">Diaporthe australafricana</name>
    <dbReference type="NCBI Taxonomy" id="127596"/>
    <lineage>
        <taxon>Eukaryota</taxon>
        <taxon>Fungi</taxon>
        <taxon>Dikarya</taxon>
        <taxon>Ascomycota</taxon>
        <taxon>Pezizomycotina</taxon>
        <taxon>Sordariomycetes</taxon>
        <taxon>Sordariomycetidae</taxon>
        <taxon>Diaporthales</taxon>
        <taxon>Diaporthaceae</taxon>
        <taxon>Diaporthe</taxon>
    </lineage>
</organism>
<dbReference type="PANTHER" id="PTHR33112:SF16">
    <property type="entry name" value="HETEROKARYON INCOMPATIBILITY DOMAIN-CONTAINING PROTEIN"/>
    <property type="match status" value="1"/>
</dbReference>
<reference evidence="1 2" key="1">
    <citation type="journal article" date="2024" name="IMA Fungus">
        <title>IMA Genome - F19 : A genome assembly and annotation guide to empower mycologists, including annotated draft genome sequences of Ceratocystis pirilliformis, Diaporthe australafricana, Fusarium ophioides, Paecilomyces lecythidis, and Sporothrix stenoceras.</title>
        <authorList>
            <person name="Aylward J."/>
            <person name="Wilson A.M."/>
            <person name="Visagie C.M."/>
            <person name="Spraker J."/>
            <person name="Barnes I."/>
            <person name="Buitendag C."/>
            <person name="Ceriani C."/>
            <person name="Del Mar Angel L."/>
            <person name="du Plessis D."/>
            <person name="Fuchs T."/>
            <person name="Gasser K."/>
            <person name="Kramer D."/>
            <person name="Li W."/>
            <person name="Munsamy K."/>
            <person name="Piso A."/>
            <person name="Price J.L."/>
            <person name="Sonnekus B."/>
            <person name="Thomas C."/>
            <person name="van der Nest A."/>
            <person name="van Dijk A."/>
            <person name="van Heerden A."/>
            <person name="van Vuuren N."/>
            <person name="Yilmaz N."/>
            <person name="Duong T.A."/>
            <person name="van der Merwe N.A."/>
            <person name="Wingfield M.J."/>
            <person name="Wingfield B.D."/>
        </authorList>
    </citation>
    <scope>NUCLEOTIDE SEQUENCE [LARGE SCALE GENOMIC DNA]</scope>
    <source>
        <strain evidence="1 2">CMW 18300</strain>
    </source>
</reference>
<gene>
    <name evidence="1" type="ORF">Daus18300_011562</name>
</gene>
<dbReference type="Proteomes" id="UP001583177">
    <property type="component" value="Unassembled WGS sequence"/>
</dbReference>
<evidence type="ECO:0000313" key="1">
    <source>
        <dbReference type="EMBL" id="KAL1854064.1"/>
    </source>
</evidence>
<protein>
    <recommendedName>
        <fullName evidence="3">HET domain-containing protein</fullName>
    </recommendedName>
</protein>
<accession>A0ABR3W6B0</accession>
<proteinExistence type="predicted"/>
<comment type="caution">
    <text evidence="1">The sequence shown here is derived from an EMBL/GenBank/DDBJ whole genome shotgun (WGS) entry which is preliminary data.</text>
</comment>
<dbReference type="PANTHER" id="PTHR33112">
    <property type="entry name" value="DOMAIN PROTEIN, PUTATIVE-RELATED"/>
    <property type="match status" value="1"/>
</dbReference>
<evidence type="ECO:0000313" key="2">
    <source>
        <dbReference type="Proteomes" id="UP001583177"/>
    </source>
</evidence>
<keyword evidence="2" id="KW-1185">Reference proteome</keyword>
<evidence type="ECO:0008006" key="3">
    <source>
        <dbReference type="Google" id="ProtNLM"/>
    </source>
</evidence>
<sequence>MGKARLLRDPREFGRGISWESIVAEYTEREIRHEKDRLPALAGLAARFGQVSGYTYLAGMWLEEMPSLLLWEKCYDDGPSPTHFQTAPSWNWGASSGRNHTAPSWSWASLNRPAFYLHHYFERTVTPRASISSSYCQHQLSGSFSSVENAWIDVEGHIKNVTNQKRDLFYPEHYMSTCQVVAGNEWWYSGPDHGSGYPKDEIAKGNVYLLVLGWSRYYESRPAYVGLVLQESGHEDGRPCFQRLGIAYSQHASEKSQLQDESPIRDLHPSWELRVVRLV</sequence>
<dbReference type="EMBL" id="JAWRVE010000142">
    <property type="protein sequence ID" value="KAL1854064.1"/>
    <property type="molecule type" value="Genomic_DNA"/>
</dbReference>
<name>A0ABR3W6B0_9PEZI</name>